<evidence type="ECO:0000313" key="2">
    <source>
        <dbReference type="EMBL" id="QDU87665.1"/>
    </source>
</evidence>
<keyword evidence="3" id="KW-1185">Reference proteome</keyword>
<dbReference type="KEGG" id="pnd:Pla175_10310"/>
<keyword evidence="1" id="KW-0472">Membrane</keyword>
<protein>
    <submittedName>
        <fullName evidence="2">Uncharacterized protein</fullName>
    </submittedName>
</protein>
<organism evidence="2 3">
    <name type="scientific">Pirellulimonas nuda</name>
    <dbReference type="NCBI Taxonomy" id="2528009"/>
    <lineage>
        <taxon>Bacteria</taxon>
        <taxon>Pseudomonadati</taxon>
        <taxon>Planctomycetota</taxon>
        <taxon>Planctomycetia</taxon>
        <taxon>Pirellulales</taxon>
        <taxon>Lacipirellulaceae</taxon>
        <taxon>Pirellulimonas</taxon>
    </lineage>
</organism>
<sequence>MKQVLPMALIALGVVLVGASFLLPMMSSPRAALDPAEYDELEMLEDKVVALYQQIERVKSRTGQTAKAEEASAGYNLAVEQRDALRAKLESGIEGPKTTASILFYSGLGSLAAGAIAAVVMKREV</sequence>
<accession>A0A518D886</accession>
<dbReference type="AlphaFoldDB" id="A0A518D886"/>
<dbReference type="Proteomes" id="UP000317429">
    <property type="component" value="Chromosome"/>
</dbReference>
<keyword evidence="1" id="KW-1133">Transmembrane helix</keyword>
<evidence type="ECO:0000256" key="1">
    <source>
        <dbReference type="SAM" id="Phobius"/>
    </source>
</evidence>
<proteinExistence type="predicted"/>
<name>A0A518D886_9BACT</name>
<feature type="transmembrane region" description="Helical" evidence="1">
    <location>
        <begin position="102"/>
        <end position="121"/>
    </location>
</feature>
<evidence type="ECO:0000313" key="3">
    <source>
        <dbReference type="Proteomes" id="UP000317429"/>
    </source>
</evidence>
<keyword evidence="1" id="KW-0812">Transmembrane</keyword>
<gene>
    <name evidence="2" type="ORF">Pla175_10310</name>
</gene>
<dbReference type="EMBL" id="CP036291">
    <property type="protein sequence ID" value="QDU87665.1"/>
    <property type="molecule type" value="Genomic_DNA"/>
</dbReference>
<reference evidence="2 3" key="1">
    <citation type="submission" date="2019-02" db="EMBL/GenBank/DDBJ databases">
        <title>Deep-cultivation of Planctomycetes and their phenomic and genomic characterization uncovers novel biology.</title>
        <authorList>
            <person name="Wiegand S."/>
            <person name="Jogler M."/>
            <person name="Boedeker C."/>
            <person name="Pinto D."/>
            <person name="Vollmers J."/>
            <person name="Rivas-Marin E."/>
            <person name="Kohn T."/>
            <person name="Peeters S.H."/>
            <person name="Heuer A."/>
            <person name="Rast P."/>
            <person name="Oberbeckmann S."/>
            <person name="Bunk B."/>
            <person name="Jeske O."/>
            <person name="Meyerdierks A."/>
            <person name="Storesund J.E."/>
            <person name="Kallscheuer N."/>
            <person name="Luecker S."/>
            <person name="Lage O.M."/>
            <person name="Pohl T."/>
            <person name="Merkel B.J."/>
            <person name="Hornburger P."/>
            <person name="Mueller R.-W."/>
            <person name="Bruemmer F."/>
            <person name="Labrenz M."/>
            <person name="Spormann A.M."/>
            <person name="Op den Camp H."/>
            <person name="Overmann J."/>
            <person name="Amann R."/>
            <person name="Jetten M.S.M."/>
            <person name="Mascher T."/>
            <person name="Medema M.H."/>
            <person name="Devos D.P."/>
            <person name="Kaster A.-K."/>
            <person name="Ovreas L."/>
            <person name="Rohde M."/>
            <person name="Galperin M.Y."/>
            <person name="Jogler C."/>
        </authorList>
    </citation>
    <scope>NUCLEOTIDE SEQUENCE [LARGE SCALE GENOMIC DNA]</scope>
    <source>
        <strain evidence="2 3">Pla175</strain>
    </source>
</reference>